<dbReference type="EMBL" id="CAKMRJ010000001">
    <property type="protein sequence ID" value="CAH1415550.1"/>
    <property type="molecule type" value="Genomic_DNA"/>
</dbReference>
<dbReference type="AlphaFoldDB" id="A0AAU9LNG8"/>
<dbReference type="Proteomes" id="UP001157418">
    <property type="component" value="Unassembled WGS sequence"/>
</dbReference>
<sequence>METSTLGYVNTLLDRESYDNTRKREIDMIHKLIISNRGHQVPSPLPVVDRVVVAICRRRYYRASLSHQIPLIPFPQRRHRRAFKPPVRFNIVTSASRLTPSASIFPCYSSNSTKHSS</sequence>
<protein>
    <submittedName>
        <fullName evidence="1">Uncharacterized protein</fullName>
    </submittedName>
</protein>
<evidence type="ECO:0000313" key="1">
    <source>
        <dbReference type="EMBL" id="CAH1415550.1"/>
    </source>
</evidence>
<reference evidence="1 2" key="1">
    <citation type="submission" date="2022-01" db="EMBL/GenBank/DDBJ databases">
        <authorList>
            <person name="Xiong W."/>
            <person name="Schranz E."/>
        </authorList>
    </citation>
    <scope>NUCLEOTIDE SEQUENCE [LARGE SCALE GENOMIC DNA]</scope>
</reference>
<gene>
    <name evidence="1" type="ORF">LVIROSA_LOCUS3387</name>
</gene>
<keyword evidence="2" id="KW-1185">Reference proteome</keyword>
<name>A0AAU9LNG8_9ASTR</name>
<organism evidence="1 2">
    <name type="scientific">Lactuca virosa</name>
    <dbReference type="NCBI Taxonomy" id="75947"/>
    <lineage>
        <taxon>Eukaryota</taxon>
        <taxon>Viridiplantae</taxon>
        <taxon>Streptophyta</taxon>
        <taxon>Embryophyta</taxon>
        <taxon>Tracheophyta</taxon>
        <taxon>Spermatophyta</taxon>
        <taxon>Magnoliopsida</taxon>
        <taxon>eudicotyledons</taxon>
        <taxon>Gunneridae</taxon>
        <taxon>Pentapetalae</taxon>
        <taxon>asterids</taxon>
        <taxon>campanulids</taxon>
        <taxon>Asterales</taxon>
        <taxon>Asteraceae</taxon>
        <taxon>Cichorioideae</taxon>
        <taxon>Cichorieae</taxon>
        <taxon>Lactucinae</taxon>
        <taxon>Lactuca</taxon>
    </lineage>
</organism>
<comment type="caution">
    <text evidence="1">The sequence shown here is derived from an EMBL/GenBank/DDBJ whole genome shotgun (WGS) entry which is preliminary data.</text>
</comment>
<proteinExistence type="predicted"/>
<accession>A0AAU9LNG8</accession>
<evidence type="ECO:0000313" key="2">
    <source>
        <dbReference type="Proteomes" id="UP001157418"/>
    </source>
</evidence>